<proteinExistence type="predicted"/>
<evidence type="ECO:0000313" key="1">
    <source>
        <dbReference type="EMBL" id="ASU00943.1"/>
    </source>
</evidence>
<sequence length="70" mass="8506">MKVELIYNQTFDVHFTNDISWKERWKTESMFYGHHNIQAINIFHLIAEMRKLGYYKVPRRELEGTPFASK</sequence>
<organism evidence="1 2">
    <name type="scientific">Bacillus phage Anthony</name>
    <dbReference type="NCBI Taxonomy" id="2024253"/>
    <lineage>
        <taxon>Viruses</taxon>
        <taxon>Duplodnaviria</taxon>
        <taxon>Heunggongvirae</taxon>
        <taxon>Uroviricota</taxon>
        <taxon>Caudoviricetes</taxon>
        <taxon>Herelleviridae</taxon>
        <taxon>Bastillevirinae</taxon>
        <taxon>Bastillevirus</taxon>
        <taxon>Bastillevirus CAM003</taxon>
    </lineage>
</organism>
<protein>
    <submittedName>
        <fullName evidence="1">Uncharacterized protein</fullName>
    </submittedName>
</protein>
<reference evidence="2" key="1">
    <citation type="submission" date="2017-07" db="EMBL/GenBank/DDBJ databases">
        <authorList>
            <person name="Abker F."/>
            <person name="Adetunja A."/>
            <person name="Azinge I."/>
            <person name="Baskerville V."/>
            <person name="Brown C."/>
            <person name="Cabassa I."/>
            <person name="Cannady D."/>
            <person name="Duran G."/>
            <person name="Franklin M."/>
            <person name="Kontchou K."/>
            <person name="Kelly K.-A."/>
            <person name="Mohamed A."/>
            <person name="Okusolubo T."/>
            <person name="Oriala D."/>
            <person name="Shrestha A."/>
            <person name="Song A."/>
            <person name="Spruill R."/>
            <person name="Williams K."/>
            <person name="Nunn R."/>
            <person name="Johnson A."/>
            <person name="Erill I."/>
            <person name="Caruso S.M."/>
        </authorList>
    </citation>
    <scope>NUCLEOTIDE SEQUENCE [LARGE SCALE GENOMIC DNA]</scope>
</reference>
<gene>
    <name evidence="1" type="ORF">ANTHONY_103</name>
</gene>
<dbReference type="Proteomes" id="UP000222424">
    <property type="component" value="Genome"/>
</dbReference>
<accession>A0A223LH92</accession>
<evidence type="ECO:0000313" key="2">
    <source>
        <dbReference type="Proteomes" id="UP000222424"/>
    </source>
</evidence>
<name>A0A223LH92_9CAUD</name>
<dbReference type="EMBL" id="MF498901">
    <property type="protein sequence ID" value="ASU00943.1"/>
    <property type="molecule type" value="Genomic_DNA"/>
</dbReference>